<dbReference type="eggNOG" id="ENOG502RP62">
    <property type="taxonomic scope" value="Eukaryota"/>
</dbReference>
<comment type="caution">
    <text evidence="2">The sequence shown here is derived from an EMBL/GenBank/DDBJ whole genome shotgun (WGS) entry which is preliminary data.</text>
</comment>
<sequence>MSQTTLESVYPVSFVFISFYGFTPVSWSLLDSTLVPFFTEHDGSPIVEDTRKNNSRQPLAHIALTSEHETSVTTATGDGARFESVISVKSDVLSAQETGISDDYNYGDIPLETSSSSITRDRASYNDARLPYAPEPIGNKSSFTKKEMVTDSHRNSKTEFQSIPEEVVPIGLDMARCPDTGSQVHRKSSTEFVNIPAPDTRLAKQPYAHNQATTLPPVVPKPHPTAGEKQDNGGRKVGGQLWQEPSAQESTQHLWR</sequence>
<organism evidence="2 3">
    <name type="scientific">Colletotrichum sublineola</name>
    <name type="common">Sorghum anthracnose fungus</name>
    <dbReference type="NCBI Taxonomy" id="1173701"/>
    <lineage>
        <taxon>Eukaryota</taxon>
        <taxon>Fungi</taxon>
        <taxon>Dikarya</taxon>
        <taxon>Ascomycota</taxon>
        <taxon>Pezizomycotina</taxon>
        <taxon>Sordariomycetes</taxon>
        <taxon>Hypocreomycetidae</taxon>
        <taxon>Glomerellales</taxon>
        <taxon>Glomerellaceae</taxon>
        <taxon>Colletotrichum</taxon>
        <taxon>Colletotrichum graminicola species complex</taxon>
    </lineage>
</organism>
<proteinExistence type="predicted"/>
<dbReference type="OMA" id="PETANDC"/>
<name>A0A066XVE0_COLSU</name>
<evidence type="ECO:0000313" key="3">
    <source>
        <dbReference type="Proteomes" id="UP000027238"/>
    </source>
</evidence>
<feature type="region of interest" description="Disordered" evidence="1">
    <location>
        <begin position="210"/>
        <end position="256"/>
    </location>
</feature>
<protein>
    <submittedName>
        <fullName evidence="2">Uncharacterized protein</fullName>
    </submittedName>
</protein>
<gene>
    <name evidence="2" type="ORF">CSUB01_09703</name>
</gene>
<keyword evidence="3" id="KW-1185">Reference proteome</keyword>
<evidence type="ECO:0000256" key="1">
    <source>
        <dbReference type="SAM" id="MobiDB-lite"/>
    </source>
</evidence>
<dbReference type="AlphaFoldDB" id="A0A066XVE0"/>
<dbReference type="EMBL" id="JMSE01000433">
    <property type="protein sequence ID" value="KDN69945.1"/>
    <property type="molecule type" value="Genomic_DNA"/>
</dbReference>
<reference evidence="3" key="1">
    <citation type="journal article" date="2014" name="Genome Announc.">
        <title>Draft genome sequence of Colletotrichum sublineola, a destructive pathogen of cultivated sorghum.</title>
        <authorList>
            <person name="Baroncelli R."/>
            <person name="Sanz-Martin J.M."/>
            <person name="Rech G.E."/>
            <person name="Sukno S.A."/>
            <person name="Thon M.R."/>
        </authorList>
    </citation>
    <scope>NUCLEOTIDE SEQUENCE [LARGE SCALE GENOMIC DNA]</scope>
    <source>
        <strain evidence="3">TX430BB</strain>
    </source>
</reference>
<dbReference type="HOGENOM" id="CLU_1085911_0_0_1"/>
<dbReference type="OrthoDB" id="4851276at2759"/>
<dbReference type="Proteomes" id="UP000027238">
    <property type="component" value="Unassembled WGS sequence"/>
</dbReference>
<accession>A0A066XVE0</accession>
<feature type="compositionally biased region" description="Polar residues" evidence="1">
    <location>
        <begin position="243"/>
        <end position="256"/>
    </location>
</feature>
<evidence type="ECO:0000313" key="2">
    <source>
        <dbReference type="EMBL" id="KDN69945.1"/>
    </source>
</evidence>